<dbReference type="InterPro" id="IPR036388">
    <property type="entry name" value="WH-like_DNA-bd_sf"/>
</dbReference>
<dbReference type="Gene3D" id="3.30.420.40">
    <property type="match status" value="2"/>
</dbReference>
<name>A0A6L4WPH7_9BACT</name>
<dbReference type="PANTHER" id="PTHR18964:SF149">
    <property type="entry name" value="BIFUNCTIONAL UDP-N-ACETYLGLUCOSAMINE 2-EPIMERASE_N-ACETYLMANNOSAMINE KINASE"/>
    <property type="match status" value="1"/>
</dbReference>
<dbReference type="SUPFAM" id="SSF53067">
    <property type="entry name" value="Actin-like ATPase domain"/>
    <property type="match status" value="1"/>
</dbReference>
<evidence type="ECO:0000313" key="4">
    <source>
        <dbReference type="Proteomes" id="UP000461010"/>
    </source>
</evidence>
<dbReference type="Proteomes" id="UP000472839">
    <property type="component" value="Unassembled WGS sequence"/>
</dbReference>
<proteinExistence type="inferred from homology"/>
<protein>
    <submittedName>
        <fullName evidence="2">ROK family protein</fullName>
    </submittedName>
</protein>
<gene>
    <name evidence="3" type="ORF">GBG18_11595</name>
    <name evidence="2" type="ORF">GBG19_13715</name>
</gene>
<dbReference type="InterPro" id="IPR036390">
    <property type="entry name" value="WH_DNA-bd_sf"/>
</dbReference>
<dbReference type="EMBL" id="WFKJ01000039">
    <property type="protein sequence ID" value="KAB7889160.1"/>
    <property type="molecule type" value="Genomic_DNA"/>
</dbReference>
<keyword evidence="4" id="KW-1185">Reference proteome</keyword>
<dbReference type="PANTHER" id="PTHR18964">
    <property type="entry name" value="ROK (REPRESSOR, ORF, KINASE) FAMILY"/>
    <property type="match status" value="1"/>
</dbReference>
<dbReference type="CDD" id="cd23763">
    <property type="entry name" value="ASKHA_ATPase_ROK"/>
    <property type="match status" value="1"/>
</dbReference>
<dbReference type="InterPro" id="IPR043129">
    <property type="entry name" value="ATPase_NBD"/>
</dbReference>
<dbReference type="Gene3D" id="1.10.10.10">
    <property type="entry name" value="Winged helix-like DNA-binding domain superfamily/Winged helix DNA-binding domain"/>
    <property type="match status" value="1"/>
</dbReference>
<evidence type="ECO:0000313" key="3">
    <source>
        <dbReference type="EMBL" id="KAB7889160.1"/>
    </source>
</evidence>
<accession>A0A6L4WPH7</accession>
<comment type="caution">
    <text evidence="2">The sequence shown here is derived from an EMBL/GenBank/DDBJ whole genome shotgun (WGS) entry which is preliminary data.</text>
</comment>
<dbReference type="SUPFAM" id="SSF46785">
    <property type="entry name" value="Winged helix' DNA-binding domain"/>
    <property type="match status" value="1"/>
</dbReference>
<evidence type="ECO:0000256" key="1">
    <source>
        <dbReference type="ARBA" id="ARBA00006479"/>
    </source>
</evidence>
<organism evidence="2 5">
    <name type="scientific">Poseidonibacter ostreae</name>
    <dbReference type="NCBI Taxonomy" id="2654171"/>
    <lineage>
        <taxon>Bacteria</taxon>
        <taxon>Pseudomonadati</taxon>
        <taxon>Campylobacterota</taxon>
        <taxon>Epsilonproteobacteria</taxon>
        <taxon>Campylobacterales</taxon>
        <taxon>Arcobacteraceae</taxon>
        <taxon>Poseidonibacter</taxon>
    </lineage>
</organism>
<dbReference type="Proteomes" id="UP000461010">
    <property type="component" value="Unassembled WGS sequence"/>
</dbReference>
<comment type="similarity">
    <text evidence="1">Belongs to the ROK (NagC/XylR) family.</text>
</comment>
<evidence type="ECO:0000313" key="5">
    <source>
        <dbReference type="Proteomes" id="UP000472839"/>
    </source>
</evidence>
<evidence type="ECO:0000313" key="2">
    <source>
        <dbReference type="EMBL" id="KAB7885619.1"/>
    </source>
</evidence>
<dbReference type="EMBL" id="WFKK01000054">
    <property type="protein sequence ID" value="KAB7885619.1"/>
    <property type="molecule type" value="Genomic_DNA"/>
</dbReference>
<reference evidence="4 5" key="1">
    <citation type="submission" date="2019-10" db="EMBL/GenBank/DDBJ databases">
        <title>Poseidonibacter ostreae sp. nov., isolated from the gut of the Ostrea denselamellosa.</title>
        <authorList>
            <person name="Choi A."/>
        </authorList>
    </citation>
    <scope>NUCLEOTIDE SEQUENCE [LARGE SCALE GENOMIC DNA]</scope>
    <source>
        <strain evidence="2 5">SJOD-M-33</strain>
        <strain evidence="3 4">SJOD-M-5</strain>
    </source>
</reference>
<dbReference type="InterPro" id="IPR000600">
    <property type="entry name" value="ROK"/>
</dbReference>
<dbReference type="RefSeq" id="WP_152191258.1">
    <property type="nucleotide sequence ID" value="NZ_WFKI01000001.1"/>
</dbReference>
<dbReference type="Pfam" id="PF00480">
    <property type="entry name" value="ROK"/>
    <property type="match status" value="1"/>
</dbReference>
<dbReference type="AlphaFoldDB" id="A0A6L4WPH7"/>
<sequence length="403" mass="44747">MTTNVNDRRAKKSIQLRLYNERRVLQALRRMGSASKAEIARYLNLTNAAMGSIVTSLEENDLVYFGEKKYDGGKGQPATMIHLNGEGVYSIGVQLDRNKIDTILIDFDGNIISRITHEQILPKPEKVLEIVSKDIEKTLKLLEGEKRKKLAGIGLAIPYNLDSWTEVLDLPKDTFIYWKDYKFSEELQKKVNIPVYQENDGTSAAISALYYGVGREINDFLYLYIGPGIGGGLVLNGEIVRGENNNAADVASMPIPNSKLKSNPRPNSSFDIMMNRASLNVLIRHLKYNNISVNSLNDLEQLILSKNVHYTEWLDDTIEALTHLIWSSTILLDISTVVIASAVDGGLPNIIKERLDYSLEASAPESCIVPKIKTGKFGSDAGTIGAASLPIFYSFSPSTEILM</sequence>